<keyword evidence="4" id="KW-1185">Reference proteome</keyword>
<dbReference type="SUPFAM" id="SSF81383">
    <property type="entry name" value="F-box domain"/>
    <property type="match status" value="1"/>
</dbReference>
<reference evidence="3" key="4">
    <citation type="submission" date="2021-05" db="UniProtKB">
        <authorList>
            <consortium name="EnsemblPlants"/>
        </authorList>
    </citation>
    <scope>IDENTIFICATION</scope>
    <source>
        <strain evidence="3">cv. B73</strain>
    </source>
</reference>
<evidence type="ECO:0000259" key="1">
    <source>
        <dbReference type="PROSITE" id="PS50181"/>
    </source>
</evidence>
<dbReference type="CDD" id="cd22157">
    <property type="entry name" value="F-box_AtFBW1-like"/>
    <property type="match status" value="1"/>
</dbReference>
<feature type="domain" description="F-box" evidence="1">
    <location>
        <begin position="20"/>
        <end position="70"/>
    </location>
</feature>
<dbReference type="Gramene" id="Zm00001eb325430_T003">
    <property type="protein sequence ID" value="Zm00001eb325430_P003"/>
    <property type="gene ID" value="Zm00001eb325430"/>
</dbReference>
<reference evidence="3" key="3">
    <citation type="submission" date="2019-07" db="EMBL/GenBank/DDBJ databases">
        <authorList>
            <person name="Seetharam A."/>
            <person name="Woodhouse M."/>
            <person name="Cannon E."/>
        </authorList>
    </citation>
    <scope>NUCLEOTIDE SEQUENCE [LARGE SCALE GENOMIC DNA]</scope>
    <source>
        <strain evidence="3">cv. B73</strain>
    </source>
</reference>
<evidence type="ECO:0000313" key="2">
    <source>
        <dbReference type="EMBL" id="ACF78261.1"/>
    </source>
</evidence>
<dbReference type="EnsemblPlants" id="Zm00001eb325430_T003">
    <property type="protein sequence ID" value="Zm00001eb325430_P003"/>
    <property type="gene ID" value="Zm00001eb325430"/>
</dbReference>
<dbReference type="Proteomes" id="UP000007305">
    <property type="component" value="Chromosome 7"/>
</dbReference>
<dbReference type="PANTHER" id="PTHR31111">
    <property type="entry name" value="BNAA05G37150D PROTEIN-RELATED"/>
    <property type="match status" value="1"/>
</dbReference>
<evidence type="ECO:0000313" key="4">
    <source>
        <dbReference type="Proteomes" id="UP000007305"/>
    </source>
</evidence>
<reference evidence="2" key="1">
    <citation type="journal article" date="2009" name="PLoS Genet.">
        <title>Sequencing, mapping, and analysis of 27,455 maize full-length cDNAs.</title>
        <authorList>
            <person name="Soderlund C."/>
            <person name="Descour A."/>
            <person name="Kudrna D."/>
            <person name="Bomhoff M."/>
            <person name="Boyd L."/>
            <person name="Currie J."/>
            <person name="Angelova A."/>
            <person name="Collura K."/>
            <person name="Wissotski M."/>
            <person name="Ashley E."/>
            <person name="Morrow D."/>
            <person name="Fernandes J."/>
            <person name="Walbot V."/>
            <person name="Yu Y."/>
        </authorList>
    </citation>
    <scope>NUCLEOTIDE SEQUENCE</scope>
    <source>
        <strain evidence="2">B73</strain>
    </source>
</reference>
<dbReference type="SMART" id="SM00256">
    <property type="entry name" value="FBOX"/>
    <property type="match status" value="1"/>
</dbReference>
<dbReference type="EnsemblPlants" id="Zm00001eb325430_T001">
    <property type="protein sequence ID" value="Zm00001eb325430_P001"/>
    <property type="gene ID" value="Zm00001eb325430"/>
</dbReference>
<dbReference type="EMBL" id="BT033256">
    <property type="protein sequence ID" value="ACF78261.1"/>
    <property type="molecule type" value="mRNA"/>
</dbReference>
<dbReference type="HOGENOM" id="CLU_033501_1_0_1"/>
<reference evidence="4" key="2">
    <citation type="submission" date="2015-12" db="EMBL/GenBank/DDBJ databases">
        <title>Update maize B73 reference genome by single molecule sequencing technologies.</title>
        <authorList>
            <consortium name="Maize Genome Sequencing Project"/>
            <person name="Ware D."/>
        </authorList>
    </citation>
    <scope>NUCLEOTIDE SEQUENCE [LARGE SCALE GENOMIC DNA]</scope>
    <source>
        <strain evidence="4">cv. B73</strain>
    </source>
</reference>
<proteinExistence type="evidence at transcript level"/>
<dbReference type="PANTHER" id="PTHR31111:SF133">
    <property type="entry name" value="OS07G0196600 PROTEIN"/>
    <property type="match status" value="1"/>
</dbReference>
<dbReference type="InterPro" id="IPR036047">
    <property type="entry name" value="F-box-like_dom_sf"/>
</dbReference>
<dbReference type="ExpressionAtlas" id="B4F818">
    <property type="expression patterns" value="baseline and differential"/>
</dbReference>
<dbReference type="OrthoDB" id="5319261at2759"/>
<dbReference type="Gramene" id="Zm00001eb325430_T001">
    <property type="protein sequence ID" value="Zm00001eb325430_P001"/>
    <property type="gene ID" value="Zm00001eb325430"/>
</dbReference>
<evidence type="ECO:0000313" key="3">
    <source>
        <dbReference type="EnsemblPlants" id="Zm00001eb325430_P001"/>
    </source>
</evidence>
<dbReference type="InterPro" id="IPR001810">
    <property type="entry name" value="F-box_dom"/>
</dbReference>
<dbReference type="EnsemblPlants" id="Zm00001eb325430_T002">
    <property type="protein sequence ID" value="Zm00001eb325430_P002"/>
    <property type="gene ID" value="Zm00001eb325430"/>
</dbReference>
<dbReference type="RefSeq" id="XP_020395852.1">
    <property type="nucleotide sequence ID" value="XM_020540263.3"/>
</dbReference>
<dbReference type="Gramene" id="Zm00001eb325430_T002">
    <property type="protein sequence ID" value="Zm00001eb325430_P002"/>
    <property type="gene ID" value="Zm00001eb325430"/>
</dbReference>
<protein>
    <recommendedName>
        <fullName evidence="1">F-box domain-containing protein</fullName>
    </recommendedName>
</protein>
<dbReference type="KEGG" id="zma:100191220"/>
<dbReference type="RefSeq" id="NP_001130126.1">
    <property type="nucleotide sequence ID" value="NM_001136654.1"/>
</dbReference>
<dbReference type="PROSITE" id="PS50181">
    <property type="entry name" value="FBOX"/>
    <property type="match status" value="1"/>
</dbReference>
<gene>
    <name evidence="3" type="primary">LOC100191220</name>
</gene>
<accession>B4F818</accession>
<sequence>MSLSKPCAMPERRIVPVPATSDIGVLPMDALREILLRLQAKELCRLRLVCRLWRSLLSDPHFAAPHYARHRAVLIIAAYKDDAGRDVLVDIMDLSGQIVKKVPTMEGDRAAVRGGGTLDRVCVRKIDDSRSSYRVFNPIREEVYYLPDRLFDPATGAVYRIPDSYAEEHVELASSLITEPKYLFGQVARTGECKMFRMLFHFSVGIGGRGMFEVCTLNSDNSSSRAAGWRRAAPLEKGIQISRFTSVVIDGVVYCLCFGPHHSITFDNRVTEQDLIFTFDLETEAWGPSIRGPPITFPDDADLMFYYLGLPNVKQLTIANLNRSLAVVHGPAPYVDVWILLDFAKGLWVKMYSIQFEKYTILKPVHPLFVFGDGRIILYKQDHDYLQIYDPRTNTLADLLESKHFSAVARYTGNLLSLER</sequence>
<dbReference type="AlphaFoldDB" id="B4F818"/>
<dbReference type="GeneID" id="100191220"/>
<dbReference type="Pfam" id="PF00646">
    <property type="entry name" value="F-box"/>
    <property type="match status" value="1"/>
</dbReference>
<organism evidence="2">
    <name type="scientific">Zea mays</name>
    <name type="common">Maize</name>
    <dbReference type="NCBI Taxonomy" id="4577"/>
    <lineage>
        <taxon>Eukaryota</taxon>
        <taxon>Viridiplantae</taxon>
        <taxon>Streptophyta</taxon>
        <taxon>Embryophyta</taxon>
        <taxon>Tracheophyta</taxon>
        <taxon>Spermatophyta</taxon>
        <taxon>Magnoliopsida</taxon>
        <taxon>Liliopsida</taxon>
        <taxon>Poales</taxon>
        <taxon>Poaceae</taxon>
        <taxon>PACMAD clade</taxon>
        <taxon>Panicoideae</taxon>
        <taxon>Andropogonodae</taxon>
        <taxon>Andropogoneae</taxon>
        <taxon>Tripsacinae</taxon>
        <taxon>Zea</taxon>
    </lineage>
</organism>
<dbReference type="Gene3D" id="1.20.1280.50">
    <property type="match status" value="1"/>
</dbReference>
<name>B4F818_MAIZE</name>